<evidence type="ECO:0000256" key="1">
    <source>
        <dbReference type="SAM" id="MobiDB-lite"/>
    </source>
</evidence>
<dbReference type="EMBL" id="WHZY01000020">
    <property type="protein sequence ID" value="NEG79239.1"/>
    <property type="molecule type" value="Genomic_DNA"/>
</dbReference>
<feature type="compositionally biased region" description="Low complexity" evidence="1">
    <location>
        <begin position="417"/>
        <end position="428"/>
    </location>
</feature>
<feature type="region of interest" description="Disordered" evidence="1">
    <location>
        <begin position="255"/>
        <end position="448"/>
    </location>
</feature>
<feature type="compositionally biased region" description="Low complexity" evidence="1">
    <location>
        <begin position="322"/>
        <end position="345"/>
    </location>
</feature>
<organism evidence="3 4">
    <name type="scientific">Bifidobacterium avesanii</name>
    <dbReference type="NCBI Taxonomy" id="1798157"/>
    <lineage>
        <taxon>Bacteria</taxon>
        <taxon>Bacillati</taxon>
        <taxon>Actinomycetota</taxon>
        <taxon>Actinomycetes</taxon>
        <taxon>Bifidobacteriales</taxon>
        <taxon>Bifidobacteriaceae</taxon>
        <taxon>Bifidobacterium</taxon>
    </lineage>
</organism>
<gene>
    <name evidence="3" type="ORF">GFD22_09725</name>
</gene>
<dbReference type="OrthoDB" id="5180791at2"/>
<name>A0A7K3TKI1_9BIFI</name>
<dbReference type="InterPro" id="IPR047682">
    <property type="entry name" value="SepH-like"/>
</dbReference>
<keyword evidence="4" id="KW-1185">Reference proteome</keyword>
<feature type="compositionally biased region" description="Low complexity" evidence="1">
    <location>
        <begin position="256"/>
        <end position="295"/>
    </location>
</feature>
<evidence type="ECO:0000259" key="2">
    <source>
        <dbReference type="Pfam" id="PF11268"/>
    </source>
</evidence>
<proteinExistence type="predicted"/>
<reference evidence="3 4" key="1">
    <citation type="submission" date="2019-10" db="EMBL/GenBank/DDBJ databases">
        <title>Bifidobacterium from non-human primates.</title>
        <authorList>
            <person name="Modesto M."/>
        </authorList>
    </citation>
    <scope>NUCLEOTIDE SEQUENCE [LARGE SCALE GENOMIC DNA]</scope>
    <source>
        <strain evidence="3 4">TREC</strain>
    </source>
</reference>
<dbReference type="InterPro" id="IPR021421">
    <property type="entry name" value="DUF3071"/>
</dbReference>
<evidence type="ECO:0000313" key="3">
    <source>
        <dbReference type="EMBL" id="NEG79239.1"/>
    </source>
</evidence>
<evidence type="ECO:0000313" key="4">
    <source>
        <dbReference type="Proteomes" id="UP000469763"/>
    </source>
</evidence>
<feature type="compositionally biased region" description="Low complexity" evidence="1">
    <location>
        <begin position="370"/>
        <end position="407"/>
    </location>
</feature>
<feature type="domain" description="DUF3071" evidence="2">
    <location>
        <begin position="6"/>
        <end position="174"/>
    </location>
</feature>
<comment type="caution">
    <text evidence="3">The sequence shown here is derived from an EMBL/GenBank/DDBJ whole genome shotgun (WGS) entry which is preliminary data.</text>
</comment>
<dbReference type="Pfam" id="PF11268">
    <property type="entry name" value="DUF3071"/>
    <property type="match status" value="1"/>
</dbReference>
<dbReference type="Proteomes" id="UP000469763">
    <property type="component" value="Unassembled WGS sequence"/>
</dbReference>
<sequence>MPDDQLREARFDHVNEQGDLVFEALNRHFTVRVTDALERGILEAKQVKAELEGTPQPQAAAALPISQIQSLIRAGSSTAQVAQQFNVSEALVRRFAAPVETEKKYAIDQFLSMGAGKASRNQQSNADLIAEALETARIDMDSLNWKATRRGHEPWRIEATFESASRTLRADWSWNMRDNTVVSLNSIAKRLLGETAAPAPGVLDDRPAARGTSMDGRPVAFWTDAAAATVAPEPTGATQAAEPTGTEKTAGARNVADAPADDGGAAQAASGAGDGAGASAAAERAADSTSSAASAVNESGHDASNDAGSPETAGSSDHAEAAQDGAAGTSGAAAGTRSTHGASSADESRTRAGNPMTAWLYGGKRHESSHGTAQSTAASASARQSGQSGQPGQPGQSAPQNPAQSPAKPDAQAQVRQQEPSAAQPAAPAKRKSTRSAVPSWDEILFGE</sequence>
<dbReference type="AlphaFoldDB" id="A0A7K3TKI1"/>
<protein>
    <submittedName>
        <fullName evidence="3">DUF3071 domain-containing protein</fullName>
    </submittedName>
</protein>
<dbReference type="NCBIfam" id="NF040712">
    <property type="entry name" value="SepH"/>
    <property type="match status" value="1"/>
</dbReference>
<dbReference type="RefSeq" id="WP_152350977.1">
    <property type="nucleotide sequence ID" value="NZ_WBSN01000019.1"/>
</dbReference>
<accession>A0A7K3TKI1</accession>